<dbReference type="InterPro" id="IPR039425">
    <property type="entry name" value="RNA_pol_sigma-70-like"/>
</dbReference>
<feature type="domain" description="RNA polymerase sigma-70 region 2" evidence="5">
    <location>
        <begin position="26"/>
        <end position="92"/>
    </location>
</feature>
<evidence type="ECO:0000259" key="5">
    <source>
        <dbReference type="Pfam" id="PF04542"/>
    </source>
</evidence>
<proteinExistence type="inferred from homology"/>
<evidence type="ECO:0000256" key="4">
    <source>
        <dbReference type="ARBA" id="ARBA00023163"/>
    </source>
</evidence>
<dbReference type="InterPro" id="IPR007627">
    <property type="entry name" value="RNA_pol_sigma70_r2"/>
</dbReference>
<evidence type="ECO:0000313" key="7">
    <source>
        <dbReference type="EMBL" id="XBL16173.1"/>
    </source>
</evidence>
<dbReference type="AlphaFoldDB" id="A0AAU7ELJ6"/>
<dbReference type="Gene3D" id="1.10.10.10">
    <property type="entry name" value="Winged helix-like DNA-binding domain superfamily/Winged helix DNA-binding domain"/>
    <property type="match status" value="1"/>
</dbReference>
<keyword evidence="2" id="KW-0805">Transcription regulation</keyword>
<dbReference type="GO" id="GO:0016987">
    <property type="term" value="F:sigma factor activity"/>
    <property type="evidence" value="ECO:0007669"/>
    <property type="project" value="UniProtKB-KW"/>
</dbReference>
<dbReference type="SUPFAM" id="SSF88659">
    <property type="entry name" value="Sigma3 and sigma4 domains of RNA polymerase sigma factors"/>
    <property type="match status" value="1"/>
</dbReference>
<dbReference type="InterPro" id="IPR013249">
    <property type="entry name" value="RNA_pol_sigma70_r4_t2"/>
</dbReference>
<dbReference type="Pfam" id="PF04542">
    <property type="entry name" value="Sigma70_r2"/>
    <property type="match status" value="1"/>
</dbReference>
<protein>
    <submittedName>
        <fullName evidence="7">Sigma-70 family RNA polymerase sigma factor</fullName>
    </submittedName>
</protein>
<organism evidence="7 8">
    <name type="scientific">Mariniflexile litorale</name>
    <dbReference type="NCBI Taxonomy" id="3045158"/>
    <lineage>
        <taxon>Bacteria</taxon>
        <taxon>Pseudomonadati</taxon>
        <taxon>Bacteroidota</taxon>
        <taxon>Flavobacteriia</taxon>
        <taxon>Flavobacteriales</taxon>
        <taxon>Flavobacteriaceae</taxon>
        <taxon>Mariniflexile</taxon>
    </lineage>
</organism>
<comment type="similarity">
    <text evidence="1">Belongs to the sigma-70 factor family. ECF subfamily.</text>
</comment>
<gene>
    <name evidence="7" type="ORF">QLS71_009185</name>
</gene>
<dbReference type="InterPro" id="IPR013324">
    <property type="entry name" value="RNA_pol_sigma_r3/r4-like"/>
</dbReference>
<evidence type="ECO:0000313" key="8">
    <source>
        <dbReference type="Proteomes" id="UP001224325"/>
    </source>
</evidence>
<accession>A0AAU7ELJ6</accession>
<name>A0AAU7ELJ6_9FLAO</name>
<dbReference type="RefSeq" id="WP_308991058.1">
    <property type="nucleotide sequence ID" value="NZ_CP155618.1"/>
</dbReference>
<dbReference type="GO" id="GO:0003677">
    <property type="term" value="F:DNA binding"/>
    <property type="evidence" value="ECO:0007669"/>
    <property type="project" value="InterPro"/>
</dbReference>
<evidence type="ECO:0000256" key="2">
    <source>
        <dbReference type="ARBA" id="ARBA00023015"/>
    </source>
</evidence>
<dbReference type="GO" id="GO:0006352">
    <property type="term" value="P:DNA-templated transcription initiation"/>
    <property type="evidence" value="ECO:0007669"/>
    <property type="project" value="InterPro"/>
</dbReference>
<dbReference type="Proteomes" id="UP001224325">
    <property type="component" value="Chromosome"/>
</dbReference>
<keyword evidence="4" id="KW-0804">Transcription</keyword>
<dbReference type="NCBIfam" id="TIGR02937">
    <property type="entry name" value="sigma70-ECF"/>
    <property type="match status" value="1"/>
</dbReference>
<dbReference type="InterPro" id="IPR014284">
    <property type="entry name" value="RNA_pol_sigma-70_dom"/>
</dbReference>
<evidence type="ECO:0000256" key="1">
    <source>
        <dbReference type="ARBA" id="ARBA00010641"/>
    </source>
</evidence>
<dbReference type="KEGG" id="mlil:QLS71_009185"/>
<dbReference type="PANTHER" id="PTHR43133">
    <property type="entry name" value="RNA POLYMERASE ECF-TYPE SIGMA FACTO"/>
    <property type="match status" value="1"/>
</dbReference>
<sequence>MSDIYKDNNKLINHLEKGEEKAYIYLINTYNKLLFVYVLSLTNDHAQSEDIVQNVFFKVWASRKRLNGNYSIKSFLYKTAYNEFINQYHKNRAISVLEKVYVEAINESVDDKNSELIEKKIAIVNEGIKQLPKKCKEIFLLSKMEGLTNIEIAEHLSISTKTVEGHLTKAYNLLRNNVGDQLKKILFLLFYFSPKTKVYKNKANVL</sequence>
<evidence type="ECO:0000256" key="3">
    <source>
        <dbReference type="ARBA" id="ARBA00023082"/>
    </source>
</evidence>
<dbReference type="EMBL" id="CP155618">
    <property type="protein sequence ID" value="XBL16173.1"/>
    <property type="molecule type" value="Genomic_DNA"/>
</dbReference>
<keyword evidence="3" id="KW-0731">Sigma factor</keyword>
<keyword evidence="8" id="KW-1185">Reference proteome</keyword>
<dbReference type="InterPro" id="IPR013325">
    <property type="entry name" value="RNA_pol_sigma_r2"/>
</dbReference>
<feature type="domain" description="RNA polymerase sigma factor 70 region 4 type 2" evidence="6">
    <location>
        <begin position="128"/>
        <end position="171"/>
    </location>
</feature>
<dbReference type="InterPro" id="IPR036388">
    <property type="entry name" value="WH-like_DNA-bd_sf"/>
</dbReference>
<evidence type="ECO:0000259" key="6">
    <source>
        <dbReference type="Pfam" id="PF08281"/>
    </source>
</evidence>
<dbReference type="Gene3D" id="1.10.1740.10">
    <property type="match status" value="1"/>
</dbReference>
<dbReference type="PANTHER" id="PTHR43133:SF46">
    <property type="entry name" value="RNA POLYMERASE SIGMA-70 FACTOR ECF SUBFAMILY"/>
    <property type="match status" value="1"/>
</dbReference>
<dbReference type="Pfam" id="PF08281">
    <property type="entry name" value="Sigma70_r4_2"/>
    <property type="match status" value="1"/>
</dbReference>
<reference evidence="7" key="1">
    <citation type="submission" date="2024-04" db="EMBL/GenBank/DDBJ databases">
        <title>Mariniflexile litorale, isolated from the shallow sediments of the Sea of Japan.</title>
        <authorList>
            <person name="Romanenko L."/>
            <person name="Isaeva M."/>
        </authorList>
    </citation>
    <scope>NUCLEOTIDE SEQUENCE [LARGE SCALE GENOMIC DNA]</scope>
    <source>
        <strain evidence="7">KMM 9835</strain>
    </source>
</reference>
<dbReference type="SUPFAM" id="SSF88946">
    <property type="entry name" value="Sigma2 domain of RNA polymerase sigma factors"/>
    <property type="match status" value="1"/>
</dbReference>